<feature type="domain" description="PCI" evidence="2">
    <location>
        <begin position="1001"/>
        <end position="1185"/>
    </location>
</feature>
<dbReference type="PANTHER" id="PTHR12436:SF4">
    <property type="entry name" value="LEUKOCYTE RECEPTOR CLUSTER MEMBER 8"/>
    <property type="match status" value="1"/>
</dbReference>
<feature type="region of interest" description="Disordered" evidence="1">
    <location>
        <begin position="29"/>
        <end position="77"/>
    </location>
</feature>
<dbReference type="OrthoDB" id="199574at2759"/>
<dbReference type="AlphaFoldDB" id="A0A2R6RRG5"/>
<dbReference type="Proteomes" id="UP000241394">
    <property type="component" value="Chromosome LG3"/>
</dbReference>
<name>A0A2R6RRG5_ACTCC</name>
<dbReference type="InterPro" id="IPR005062">
    <property type="entry name" value="SAC3/GANP/THP3_conserved"/>
</dbReference>
<sequence>MMNEGGITDTLTTLGQKQLEVVDSSQGYTSYYTSSTDNGIPFSSSYHQDQRAEPPPRTVQDGPNVASLASTSSSGAVNLPQEYNSYATYPNTDQYGYGNTGYAGYYSGYKQQSNQSYPQPVGAYQNTGAPYQPLSSFQNTGSYAGPTSYSSTYYNPGDYQTSGGYTSGGYNNQTNSWNLGNYASYASHQYSNYTSDQNGAYNASAATPTSVQNQQHYKQWADYYSQTEVSCAPGTENISVSSTSNPVCPVRVTSGYSASFSQAPAPYVPTWKPDSSSSELPSMQHYKQWADYYSQTEVSCAPGTENISVSSTSNPVCPVRVTSGYSASFSQAPAPYVPTWKPDSSSSELPSMQTGGVTSGGHDYYWNNGTPVQNYNISQHQPQFQKPLDSNPTYQSFQDQQKSACPQGPNGQYPATHQVLQSYPSSLQTVPQTIPPLDTHRVSKLQIPTNPRIASNLALGLPNTNKDSSTTSAAAKPAYISVSLPKPNDMVVSHAAADSILKPGMFPKSLRGYVERALARCRDDTQMTSCQAAMKEVITKATADGTLYTRDWDTEPLFPLPSVDMTNKDSLEFSTPISSLSKSKRSPSRRSKSRWEPVPEIKPVDKPASVTLDSVKYGGWLKFSESDKKLSGGKLENKGAGLSSVKFSLSDQRTTDRNALKPVKRQRLDNGLTTDNGDASSDSDKEQNLTAYYPGAITLVNSPEERKRRENRSKRFDRGPGNRAENNRFRPKNVGAGNLYSRRASALVLSKNFEDGGSRAVEDIDWDALTVKGTCQEIEKRYLRLTSAPDPAKFSLSDQRTTDRNALKPVKRQRLDNGLTTDNGDASSDSDKEQNLTAYYPGAITLVNSPEERKRRENRSKRFDRGPGNRAENNRFRPKNVGAGNLYSRRASALVLSKNFEDGGSRAVEDIDWDALTVKGTCQEIEKRYLRLTSAPDPATVRPEEVLEKALLVVQNSQKNYLYKCDQLKSIRQDLTVQRIRNELTVKVYETHARLAIEVGDLAEYNQCQSQLKTLYAEGIKGCHLEFSAYNLLCVILHSSNNRDLLSAMSRLSVEARKDEALKHALAVRAAVTSGNYVLFFRLYKTAPNLNTCLMDLYVEKMRYAAVRCISRSYRPTVPVSYIAQVLGFTNASPSIETSEEKDSDGLEECVEWLKAHGACLAADNTEEMQLDTKASTSTLFMPEPEDAVSHGDASLAVNDFLTRNPS</sequence>
<dbReference type="Pfam" id="PF03399">
    <property type="entry name" value="SAC3_GANP"/>
    <property type="match status" value="1"/>
</dbReference>
<dbReference type="EMBL" id="NKQK01000003">
    <property type="protein sequence ID" value="PSS32613.1"/>
    <property type="molecule type" value="Genomic_DNA"/>
</dbReference>
<dbReference type="GO" id="GO:0005634">
    <property type="term" value="C:nucleus"/>
    <property type="evidence" value="ECO:0007669"/>
    <property type="project" value="TreeGrafter"/>
</dbReference>
<feature type="compositionally biased region" description="Basic and acidic residues" evidence="1">
    <location>
        <begin position="850"/>
        <end position="875"/>
    </location>
</feature>
<gene>
    <name evidence="3" type="ORF">CEY00_Acc02913</name>
</gene>
<dbReference type="Gramene" id="PSS32613">
    <property type="protein sequence ID" value="PSS32613"/>
    <property type="gene ID" value="CEY00_Acc02913"/>
</dbReference>
<dbReference type="PANTHER" id="PTHR12436">
    <property type="entry name" value="80 KDA MCM3-ASSOCIATED PROTEIN"/>
    <property type="match status" value="1"/>
</dbReference>
<comment type="caution">
    <text evidence="3">The sequence shown here is derived from an EMBL/GenBank/DDBJ whole genome shotgun (WGS) entry which is preliminary data.</text>
</comment>
<feature type="compositionally biased region" description="Polar residues" evidence="1">
    <location>
        <begin position="671"/>
        <end position="680"/>
    </location>
</feature>
<protein>
    <submittedName>
        <fullName evidence="3">SAC3 family protein like</fullName>
    </submittedName>
</protein>
<feature type="compositionally biased region" description="Polar residues" evidence="1">
    <location>
        <begin position="818"/>
        <end position="827"/>
    </location>
</feature>
<feature type="compositionally biased region" description="Polar residues" evidence="1">
    <location>
        <begin position="67"/>
        <end position="77"/>
    </location>
</feature>
<dbReference type="STRING" id="1590841.A0A2R6RRG5"/>
<feature type="region of interest" description="Disordered" evidence="1">
    <location>
        <begin position="381"/>
        <end position="410"/>
    </location>
</feature>
<feature type="region of interest" description="Disordered" evidence="1">
    <location>
        <begin position="648"/>
        <end position="734"/>
    </location>
</feature>
<organism evidence="3 4">
    <name type="scientific">Actinidia chinensis var. chinensis</name>
    <name type="common">Chinese soft-hair kiwi</name>
    <dbReference type="NCBI Taxonomy" id="1590841"/>
    <lineage>
        <taxon>Eukaryota</taxon>
        <taxon>Viridiplantae</taxon>
        <taxon>Streptophyta</taxon>
        <taxon>Embryophyta</taxon>
        <taxon>Tracheophyta</taxon>
        <taxon>Spermatophyta</taxon>
        <taxon>Magnoliopsida</taxon>
        <taxon>eudicotyledons</taxon>
        <taxon>Gunneridae</taxon>
        <taxon>Pentapetalae</taxon>
        <taxon>asterids</taxon>
        <taxon>Ericales</taxon>
        <taxon>Actinidiaceae</taxon>
        <taxon>Actinidia</taxon>
    </lineage>
</organism>
<feature type="compositionally biased region" description="Basic residues" evidence="1">
    <location>
        <begin position="582"/>
        <end position="592"/>
    </location>
</feature>
<evidence type="ECO:0000256" key="1">
    <source>
        <dbReference type="SAM" id="MobiDB-lite"/>
    </source>
</evidence>
<feature type="compositionally biased region" description="Polar residues" evidence="1">
    <location>
        <begin position="37"/>
        <end position="47"/>
    </location>
</feature>
<dbReference type="FunFam" id="1.25.40.990:FF:000005">
    <property type="entry name" value="Putative SAC3/GANP family protein"/>
    <property type="match status" value="1"/>
</dbReference>
<feature type="region of interest" description="Disordered" evidence="1">
    <location>
        <begin position="790"/>
        <end position="881"/>
    </location>
</feature>
<dbReference type="OMA" id="APYVPTW"/>
<keyword evidence="4" id="KW-1185">Reference proteome</keyword>
<dbReference type="InterPro" id="IPR045107">
    <property type="entry name" value="SAC3/GANP/THP3"/>
</dbReference>
<accession>A0A2R6RRG5</accession>
<dbReference type="InParanoid" id="A0A2R6RRG5"/>
<reference evidence="3 4" key="1">
    <citation type="submission" date="2017-07" db="EMBL/GenBank/DDBJ databases">
        <title>An improved, manually edited Actinidia chinensis var. chinensis (kiwifruit) genome highlights the challenges associated with draft genomes and gene prediction in plants.</title>
        <authorList>
            <person name="Pilkington S."/>
            <person name="Crowhurst R."/>
            <person name="Hilario E."/>
            <person name="Nardozza S."/>
            <person name="Fraser L."/>
            <person name="Peng Y."/>
            <person name="Gunaseelan K."/>
            <person name="Simpson R."/>
            <person name="Tahir J."/>
            <person name="Deroles S."/>
            <person name="Templeton K."/>
            <person name="Luo Z."/>
            <person name="Davy M."/>
            <person name="Cheng C."/>
            <person name="Mcneilage M."/>
            <person name="Scaglione D."/>
            <person name="Liu Y."/>
            <person name="Zhang Q."/>
            <person name="Datson P."/>
            <person name="De Silva N."/>
            <person name="Gardiner S."/>
            <person name="Bassett H."/>
            <person name="Chagne D."/>
            <person name="Mccallum J."/>
            <person name="Dzierzon H."/>
            <person name="Deng C."/>
            <person name="Wang Y.-Y."/>
            <person name="Barron N."/>
            <person name="Manako K."/>
            <person name="Bowen J."/>
            <person name="Foster T."/>
            <person name="Erridge Z."/>
            <person name="Tiffin H."/>
            <person name="Waite C."/>
            <person name="Davies K."/>
            <person name="Grierson E."/>
            <person name="Laing W."/>
            <person name="Kirk R."/>
            <person name="Chen X."/>
            <person name="Wood M."/>
            <person name="Montefiori M."/>
            <person name="Brummell D."/>
            <person name="Schwinn K."/>
            <person name="Catanach A."/>
            <person name="Fullerton C."/>
            <person name="Li D."/>
            <person name="Meiyalaghan S."/>
            <person name="Nieuwenhuizen N."/>
            <person name="Read N."/>
            <person name="Prakash R."/>
            <person name="Hunter D."/>
            <person name="Zhang H."/>
            <person name="Mckenzie M."/>
            <person name="Knabel M."/>
            <person name="Harris A."/>
            <person name="Allan A."/>
            <person name="Chen A."/>
            <person name="Janssen B."/>
            <person name="Plunkett B."/>
            <person name="Dwamena C."/>
            <person name="Voogd C."/>
            <person name="Leif D."/>
            <person name="Lafferty D."/>
            <person name="Souleyre E."/>
            <person name="Varkonyi-Gasic E."/>
            <person name="Gambi F."/>
            <person name="Hanley J."/>
            <person name="Yao J.-L."/>
            <person name="Cheung J."/>
            <person name="David K."/>
            <person name="Warren B."/>
            <person name="Marsh K."/>
            <person name="Snowden K."/>
            <person name="Lin-Wang K."/>
            <person name="Brian L."/>
            <person name="Martinez-Sanchez M."/>
            <person name="Wang M."/>
            <person name="Ileperuma N."/>
            <person name="Macnee N."/>
            <person name="Campin R."/>
            <person name="Mcatee P."/>
            <person name="Drummond R."/>
            <person name="Espley R."/>
            <person name="Ireland H."/>
            <person name="Wu R."/>
            <person name="Atkinson R."/>
            <person name="Karunairetnam S."/>
            <person name="Bulley S."/>
            <person name="Chunkath S."/>
            <person name="Hanley Z."/>
            <person name="Storey R."/>
            <person name="Thrimawithana A."/>
            <person name="Thomson S."/>
            <person name="David C."/>
            <person name="Testolin R."/>
        </authorList>
    </citation>
    <scope>NUCLEOTIDE SEQUENCE [LARGE SCALE GENOMIC DNA]</scope>
    <source>
        <strain evidence="4">cv. Red5</strain>
        <tissue evidence="3">Young leaf</tissue>
    </source>
</reference>
<proteinExistence type="predicted"/>
<dbReference type="Gene3D" id="1.25.40.990">
    <property type="match status" value="1"/>
</dbReference>
<evidence type="ECO:0000313" key="3">
    <source>
        <dbReference type="EMBL" id="PSS32613.1"/>
    </source>
</evidence>
<dbReference type="InterPro" id="IPR000717">
    <property type="entry name" value="PCI_dom"/>
</dbReference>
<feature type="compositionally biased region" description="Basic and acidic residues" evidence="1">
    <location>
        <begin position="703"/>
        <end position="728"/>
    </location>
</feature>
<feature type="region of interest" description="Disordered" evidence="1">
    <location>
        <begin position="575"/>
        <end position="601"/>
    </location>
</feature>
<evidence type="ECO:0000259" key="2">
    <source>
        <dbReference type="PROSITE" id="PS50250"/>
    </source>
</evidence>
<dbReference type="FunCoup" id="A0A2R6RRG5">
    <property type="interactions" value="4219"/>
</dbReference>
<dbReference type="PROSITE" id="PS50250">
    <property type="entry name" value="PCI"/>
    <property type="match status" value="1"/>
</dbReference>
<evidence type="ECO:0000313" key="4">
    <source>
        <dbReference type="Proteomes" id="UP000241394"/>
    </source>
</evidence>
<reference evidence="4" key="2">
    <citation type="journal article" date="2018" name="BMC Genomics">
        <title>A manually annotated Actinidia chinensis var. chinensis (kiwifruit) genome highlights the challenges associated with draft genomes and gene prediction in plants.</title>
        <authorList>
            <person name="Pilkington S.M."/>
            <person name="Crowhurst R."/>
            <person name="Hilario E."/>
            <person name="Nardozza S."/>
            <person name="Fraser L."/>
            <person name="Peng Y."/>
            <person name="Gunaseelan K."/>
            <person name="Simpson R."/>
            <person name="Tahir J."/>
            <person name="Deroles S.C."/>
            <person name="Templeton K."/>
            <person name="Luo Z."/>
            <person name="Davy M."/>
            <person name="Cheng C."/>
            <person name="McNeilage M."/>
            <person name="Scaglione D."/>
            <person name="Liu Y."/>
            <person name="Zhang Q."/>
            <person name="Datson P."/>
            <person name="De Silva N."/>
            <person name="Gardiner S.E."/>
            <person name="Bassett H."/>
            <person name="Chagne D."/>
            <person name="McCallum J."/>
            <person name="Dzierzon H."/>
            <person name="Deng C."/>
            <person name="Wang Y.Y."/>
            <person name="Barron L."/>
            <person name="Manako K."/>
            <person name="Bowen J."/>
            <person name="Foster T.M."/>
            <person name="Erridge Z.A."/>
            <person name="Tiffin H."/>
            <person name="Waite C.N."/>
            <person name="Davies K.M."/>
            <person name="Grierson E.P."/>
            <person name="Laing W.A."/>
            <person name="Kirk R."/>
            <person name="Chen X."/>
            <person name="Wood M."/>
            <person name="Montefiori M."/>
            <person name="Brummell D.A."/>
            <person name="Schwinn K.E."/>
            <person name="Catanach A."/>
            <person name="Fullerton C."/>
            <person name="Li D."/>
            <person name="Meiyalaghan S."/>
            <person name="Nieuwenhuizen N."/>
            <person name="Read N."/>
            <person name="Prakash R."/>
            <person name="Hunter D."/>
            <person name="Zhang H."/>
            <person name="McKenzie M."/>
            <person name="Knabel M."/>
            <person name="Harris A."/>
            <person name="Allan A.C."/>
            <person name="Gleave A."/>
            <person name="Chen A."/>
            <person name="Janssen B.J."/>
            <person name="Plunkett B."/>
            <person name="Ampomah-Dwamena C."/>
            <person name="Voogd C."/>
            <person name="Leif D."/>
            <person name="Lafferty D."/>
            <person name="Souleyre E.J.F."/>
            <person name="Varkonyi-Gasic E."/>
            <person name="Gambi F."/>
            <person name="Hanley J."/>
            <person name="Yao J.L."/>
            <person name="Cheung J."/>
            <person name="David K.M."/>
            <person name="Warren B."/>
            <person name="Marsh K."/>
            <person name="Snowden K.C."/>
            <person name="Lin-Wang K."/>
            <person name="Brian L."/>
            <person name="Martinez-Sanchez M."/>
            <person name="Wang M."/>
            <person name="Ileperuma N."/>
            <person name="Macnee N."/>
            <person name="Campin R."/>
            <person name="McAtee P."/>
            <person name="Drummond R.S.M."/>
            <person name="Espley R.V."/>
            <person name="Ireland H.S."/>
            <person name="Wu R."/>
            <person name="Atkinson R.G."/>
            <person name="Karunairetnam S."/>
            <person name="Bulley S."/>
            <person name="Chunkath S."/>
            <person name="Hanley Z."/>
            <person name="Storey R."/>
            <person name="Thrimawithana A.H."/>
            <person name="Thomson S."/>
            <person name="David C."/>
            <person name="Testolin R."/>
            <person name="Huang H."/>
            <person name="Hellens R.P."/>
            <person name="Schaffer R.J."/>
        </authorList>
    </citation>
    <scope>NUCLEOTIDE SEQUENCE [LARGE SCALE GENOMIC DNA]</scope>
    <source>
        <strain evidence="4">cv. Red5</strain>
    </source>
</reference>